<dbReference type="SUPFAM" id="SSF53850">
    <property type="entry name" value="Periplasmic binding protein-like II"/>
    <property type="match status" value="1"/>
</dbReference>
<evidence type="ECO:0000313" key="4">
    <source>
        <dbReference type="Proteomes" id="UP000494269"/>
    </source>
</evidence>
<dbReference type="Gene3D" id="3.40.190.10">
    <property type="entry name" value="Periplasmic binding protein-like II"/>
    <property type="match status" value="1"/>
</dbReference>
<dbReference type="RefSeq" id="WP_175171306.1">
    <property type="nucleotide sequence ID" value="NZ_CADIJQ010000010.1"/>
</dbReference>
<dbReference type="InterPro" id="IPR042100">
    <property type="entry name" value="Bug_dom1"/>
</dbReference>
<name>A0A6S7ALC7_9BURK</name>
<dbReference type="InterPro" id="IPR005064">
    <property type="entry name" value="BUG"/>
</dbReference>
<organism evidence="3 4">
    <name type="scientific">Achromobacter kerstersii</name>
    <dbReference type="NCBI Taxonomy" id="1353890"/>
    <lineage>
        <taxon>Bacteria</taxon>
        <taxon>Pseudomonadati</taxon>
        <taxon>Pseudomonadota</taxon>
        <taxon>Betaproteobacteria</taxon>
        <taxon>Burkholderiales</taxon>
        <taxon>Alcaligenaceae</taxon>
        <taxon>Achromobacter</taxon>
    </lineage>
</organism>
<dbReference type="Gene3D" id="3.40.190.150">
    <property type="entry name" value="Bordetella uptake gene, domain 1"/>
    <property type="match status" value="1"/>
</dbReference>
<dbReference type="Proteomes" id="UP000494269">
    <property type="component" value="Unassembled WGS sequence"/>
</dbReference>
<dbReference type="AlphaFoldDB" id="A0A6S7ALC7"/>
<protein>
    <submittedName>
        <fullName evidence="3">Uncharacterized protein</fullName>
    </submittedName>
</protein>
<evidence type="ECO:0000256" key="2">
    <source>
        <dbReference type="SAM" id="SignalP"/>
    </source>
</evidence>
<dbReference type="EMBL" id="CADIJQ010000010">
    <property type="protein sequence ID" value="CAB3733500.1"/>
    <property type="molecule type" value="Genomic_DNA"/>
</dbReference>
<comment type="similarity">
    <text evidence="1">Belongs to the UPF0065 (bug) family.</text>
</comment>
<reference evidence="3 4" key="1">
    <citation type="submission" date="2020-04" db="EMBL/GenBank/DDBJ databases">
        <authorList>
            <person name="De Canck E."/>
        </authorList>
    </citation>
    <scope>NUCLEOTIDE SEQUENCE [LARGE SCALE GENOMIC DNA]</scope>
    <source>
        <strain evidence="3 4">LMG 3441</strain>
    </source>
</reference>
<evidence type="ECO:0000313" key="3">
    <source>
        <dbReference type="EMBL" id="CAB3733500.1"/>
    </source>
</evidence>
<dbReference type="PIRSF" id="PIRSF017082">
    <property type="entry name" value="YflP"/>
    <property type="match status" value="1"/>
</dbReference>
<keyword evidence="2" id="KW-0732">Signal</keyword>
<accession>A0A6S7ALC7</accession>
<keyword evidence="4" id="KW-1185">Reference proteome</keyword>
<dbReference type="PANTHER" id="PTHR42928:SF5">
    <property type="entry name" value="BLR1237 PROTEIN"/>
    <property type="match status" value="1"/>
</dbReference>
<dbReference type="PANTHER" id="PTHR42928">
    <property type="entry name" value="TRICARBOXYLATE-BINDING PROTEIN"/>
    <property type="match status" value="1"/>
</dbReference>
<gene>
    <name evidence="3" type="ORF">LMG3441_04892</name>
</gene>
<feature type="signal peptide" evidence="2">
    <location>
        <begin position="1"/>
        <end position="20"/>
    </location>
</feature>
<dbReference type="CDD" id="cd13578">
    <property type="entry name" value="PBP2_Bug27"/>
    <property type="match status" value="1"/>
</dbReference>
<evidence type="ECO:0000256" key="1">
    <source>
        <dbReference type="ARBA" id="ARBA00006987"/>
    </source>
</evidence>
<sequence>MKIRVLAAMAAGALCLSAMASAPAAAQTPAAGWPTKPLRLLVGSAPGGGTDAMARAVADRLGPMLKQTVVVENKPGASNTLAADLAAKSADNHTMVMGVSTAHAIAPHLLKLGYDNDRDLTPVVFVGAVPNILVVNNQVPAKTVQELIALLKSKPGEYNFASSGSGSTQHIAAELFKDATGVQMTHIPYRGSGPAMVDLMGGQVQIAFETASSVIPHIKSGKVRALAVLSARRNAQLPDVPTMAEAGVPGVEMSAWYGIYMPSATPADIQKRIHDDVNQILALPETQTRLLAIGADITPMSQEQFAQFHKSENQRYAGIIKKNNISVE</sequence>
<dbReference type="Pfam" id="PF03401">
    <property type="entry name" value="TctC"/>
    <property type="match status" value="1"/>
</dbReference>
<feature type="chain" id="PRO_5028868921" evidence="2">
    <location>
        <begin position="21"/>
        <end position="328"/>
    </location>
</feature>
<proteinExistence type="inferred from homology"/>